<proteinExistence type="predicted"/>
<dbReference type="OrthoDB" id="2437251at2759"/>
<name>A0A8H6SDX1_9AGAR</name>
<dbReference type="AlphaFoldDB" id="A0A8H6SDX1"/>
<accession>A0A8H6SDX1</accession>
<evidence type="ECO:0000313" key="2">
    <source>
        <dbReference type="EMBL" id="KAF7296970.1"/>
    </source>
</evidence>
<reference evidence="2" key="1">
    <citation type="submission" date="2020-05" db="EMBL/GenBank/DDBJ databases">
        <title>Mycena genomes resolve the evolution of fungal bioluminescence.</title>
        <authorList>
            <person name="Tsai I.J."/>
        </authorList>
    </citation>
    <scope>NUCLEOTIDE SEQUENCE</scope>
    <source>
        <strain evidence="2">171206Taipei</strain>
    </source>
</reference>
<comment type="caution">
    <text evidence="2">The sequence shown here is derived from an EMBL/GenBank/DDBJ whole genome shotgun (WGS) entry which is preliminary data.</text>
</comment>
<dbReference type="GeneID" id="59348433"/>
<evidence type="ECO:0000256" key="1">
    <source>
        <dbReference type="SAM" id="MobiDB-lite"/>
    </source>
</evidence>
<protein>
    <submittedName>
        <fullName evidence="2">SWIM-type domain-containing protein</fullName>
    </submittedName>
</protein>
<dbReference type="EMBL" id="JACAZF010000008">
    <property type="protein sequence ID" value="KAF7296970.1"/>
    <property type="molecule type" value="Genomic_DNA"/>
</dbReference>
<dbReference type="Proteomes" id="UP000636479">
    <property type="component" value="Unassembled WGS sequence"/>
</dbReference>
<organism evidence="2 3">
    <name type="scientific">Mycena indigotica</name>
    <dbReference type="NCBI Taxonomy" id="2126181"/>
    <lineage>
        <taxon>Eukaryota</taxon>
        <taxon>Fungi</taxon>
        <taxon>Dikarya</taxon>
        <taxon>Basidiomycota</taxon>
        <taxon>Agaricomycotina</taxon>
        <taxon>Agaricomycetes</taxon>
        <taxon>Agaricomycetidae</taxon>
        <taxon>Agaricales</taxon>
        <taxon>Marasmiineae</taxon>
        <taxon>Mycenaceae</taxon>
        <taxon>Mycena</taxon>
    </lineage>
</organism>
<sequence length="670" mass="76210">MESRPELEPIDLPDVPDDGCVALAFAIPKFINRWSGVIREIGLDSTFKTTRSGYECYALLGEVSGSGVPLGFLLLKSTSPDPGAKERYLRAFIRHFFERHRLRVHQCLTDKDITEINALLAELPKDTKYQVCFWHAIRIVKGRLCVLARRPAFYDAEEAFREFDWIDRGFLPIAQMDPKLRTPENLQVAQSVLPIFKVHFNGQTVVAPSRPKIVINLNGLAKSAAPVDPERESNGPSALQRVLDSFDEDDPDSLDVDIDDRDGIDRFDGPATWFEPGETAFAEDKSYVFCGAPHRKQVLHMFIRHFCEHPLLPDRRGKTRTAAKIREDAVHEMYTFCKQRGLRELWAYMWGAWYCPAKYKLWARSTQPNFIGHWRTTMAVENFWRNLKHGILHHLLHPRLDQLVFLITTNVIPTTEAKMQLFDPNHLRGRVKPLTPFQKAYKKNFKMLSKRTLGTQAYDTNIERWHLVQAVQPPHGNFFRQVVRRRVIPFYRHPLLIAKDGSFSIDTDDLEPGSITDGDLPAEPLAAATRGIKRKRRPSPSRAQPSCVSASDEVMEENAVTDLLTASVSSRSSSPVAEDEYDDETAEAVDWVHERIATLESAIEVMRERAAHPGQAKVWLRSVKRQNIGADVARMVADVRHSTSTGHRRPSTWGRGKAAKYTANTMGCDI</sequence>
<feature type="region of interest" description="Disordered" evidence="1">
    <location>
        <begin position="565"/>
        <end position="585"/>
    </location>
</feature>
<feature type="region of interest" description="Disordered" evidence="1">
    <location>
        <begin position="529"/>
        <end position="552"/>
    </location>
</feature>
<dbReference type="RefSeq" id="XP_037217329.1">
    <property type="nucleotide sequence ID" value="XM_037365917.1"/>
</dbReference>
<gene>
    <name evidence="2" type="ORF">MIND_00929100</name>
</gene>
<evidence type="ECO:0000313" key="3">
    <source>
        <dbReference type="Proteomes" id="UP000636479"/>
    </source>
</evidence>
<keyword evidence="3" id="KW-1185">Reference proteome</keyword>